<feature type="compositionally biased region" description="Polar residues" evidence="1">
    <location>
        <begin position="1"/>
        <end position="19"/>
    </location>
</feature>
<keyword evidence="3" id="KW-1185">Reference proteome</keyword>
<sequence>MGDQQQLLPRQPDVIQQNPLEAPPEYSTEPPDFSVLRLEADEHRQLQSPCANCGFAGVSNGNGSGSGNNSLKRSSPSSVNSQQPKPKKLFLDEPANYPFLRRCVSDTYHLPSVHSPPESVPGISSNTSPTPKITPNVTDSSTPCSAKASASANDGPALPPLPPKLRRSISAPSPSPAKSPSRTSSSNDLDNSKKLTKIWDWWKEMNTWMEEFMRVEESDQDQEDQTESLVEQQQQQEVEEELAENGQVTEVNNTANGIINNATEDCEKEFEESLSVERDGKCLNVQFKCHCGKRYHFLLADGSCFYKLM</sequence>
<feature type="compositionally biased region" description="Polar residues" evidence="1">
    <location>
        <begin position="71"/>
        <end position="84"/>
    </location>
</feature>
<evidence type="ECO:0000256" key="1">
    <source>
        <dbReference type="SAM" id="MobiDB-lite"/>
    </source>
</evidence>
<comment type="caution">
    <text evidence="2">The sequence shown here is derived from an EMBL/GenBank/DDBJ whole genome shotgun (WGS) entry which is preliminary data.</text>
</comment>
<feature type="region of interest" description="Disordered" evidence="1">
    <location>
        <begin position="1"/>
        <end position="32"/>
    </location>
</feature>
<dbReference type="AlphaFoldDB" id="A0AA88DTX1"/>
<feature type="region of interest" description="Disordered" evidence="1">
    <location>
        <begin position="215"/>
        <end position="234"/>
    </location>
</feature>
<protein>
    <submittedName>
        <fullName evidence="2">Uncharacterized protein</fullName>
    </submittedName>
</protein>
<dbReference type="Proteomes" id="UP001187192">
    <property type="component" value="Unassembled WGS sequence"/>
</dbReference>
<dbReference type="EMBL" id="BTGU01000112">
    <property type="protein sequence ID" value="GMN61478.1"/>
    <property type="molecule type" value="Genomic_DNA"/>
</dbReference>
<organism evidence="2 3">
    <name type="scientific">Ficus carica</name>
    <name type="common">Common fig</name>
    <dbReference type="NCBI Taxonomy" id="3494"/>
    <lineage>
        <taxon>Eukaryota</taxon>
        <taxon>Viridiplantae</taxon>
        <taxon>Streptophyta</taxon>
        <taxon>Embryophyta</taxon>
        <taxon>Tracheophyta</taxon>
        <taxon>Spermatophyta</taxon>
        <taxon>Magnoliopsida</taxon>
        <taxon>eudicotyledons</taxon>
        <taxon>Gunneridae</taxon>
        <taxon>Pentapetalae</taxon>
        <taxon>rosids</taxon>
        <taxon>fabids</taxon>
        <taxon>Rosales</taxon>
        <taxon>Moraceae</taxon>
        <taxon>Ficeae</taxon>
        <taxon>Ficus</taxon>
    </lineage>
</organism>
<proteinExistence type="predicted"/>
<accession>A0AA88DTX1</accession>
<feature type="compositionally biased region" description="Low complexity" evidence="1">
    <location>
        <begin position="168"/>
        <end position="186"/>
    </location>
</feature>
<feature type="region of interest" description="Disordered" evidence="1">
    <location>
        <begin position="50"/>
        <end position="93"/>
    </location>
</feature>
<feature type="region of interest" description="Disordered" evidence="1">
    <location>
        <begin position="112"/>
        <end position="190"/>
    </location>
</feature>
<gene>
    <name evidence="2" type="ORF">TIFTF001_030575</name>
</gene>
<name>A0AA88DTX1_FICCA</name>
<evidence type="ECO:0000313" key="2">
    <source>
        <dbReference type="EMBL" id="GMN61478.1"/>
    </source>
</evidence>
<reference evidence="2" key="1">
    <citation type="submission" date="2023-07" db="EMBL/GenBank/DDBJ databases">
        <title>draft genome sequence of fig (Ficus carica).</title>
        <authorList>
            <person name="Takahashi T."/>
            <person name="Nishimura K."/>
        </authorList>
    </citation>
    <scope>NUCLEOTIDE SEQUENCE</scope>
</reference>
<evidence type="ECO:0000313" key="3">
    <source>
        <dbReference type="Proteomes" id="UP001187192"/>
    </source>
</evidence>
<feature type="compositionally biased region" description="Polar residues" evidence="1">
    <location>
        <begin position="122"/>
        <end position="152"/>
    </location>
</feature>